<organism evidence="1 2">
    <name type="scientific">Solanum tuberosum</name>
    <name type="common">Potato</name>
    <dbReference type="NCBI Taxonomy" id="4113"/>
    <lineage>
        <taxon>Eukaryota</taxon>
        <taxon>Viridiplantae</taxon>
        <taxon>Streptophyta</taxon>
        <taxon>Embryophyta</taxon>
        <taxon>Tracheophyta</taxon>
        <taxon>Spermatophyta</taxon>
        <taxon>Magnoliopsida</taxon>
        <taxon>eudicotyledons</taxon>
        <taxon>Gunneridae</taxon>
        <taxon>Pentapetalae</taxon>
        <taxon>asterids</taxon>
        <taxon>lamiids</taxon>
        <taxon>Solanales</taxon>
        <taxon>Solanaceae</taxon>
        <taxon>Solanoideae</taxon>
        <taxon>Solaneae</taxon>
        <taxon>Solanum</taxon>
    </lineage>
</organism>
<accession>M1D4M8</accession>
<keyword evidence="2" id="KW-1185">Reference proteome</keyword>
<evidence type="ECO:0000313" key="2">
    <source>
        <dbReference type="Proteomes" id="UP000011115"/>
    </source>
</evidence>
<dbReference type="SUPFAM" id="SSF49723">
    <property type="entry name" value="Lipase/lipooxygenase domain (PLAT/LH2 domain)"/>
    <property type="match status" value="1"/>
</dbReference>
<reference evidence="1" key="2">
    <citation type="submission" date="2015-06" db="UniProtKB">
        <authorList>
            <consortium name="EnsemblPlants"/>
        </authorList>
    </citation>
    <scope>IDENTIFICATION</scope>
    <source>
        <strain evidence="1">DM1-3 516 R44</strain>
    </source>
</reference>
<dbReference type="InterPro" id="IPR036392">
    <property type="entry name" value="PLAT/LH2_dom_sf"/>
</dbReference>
<dbReference type="EnsemblPlants" id="PGSC0003DMT400081371">
    <property type="protein sequence ID" value="PGSC0003DMT400081371"/>
    <property type="gene ID" value="PGSC0003DMG400031809"/>
</dbReference>
<dbReference type="Gene3D" id="2.60.60.20">
    <property type="entry name" value="PLAT/LH2 domain"/>
    <property type="match status" value="1"/>
</dbReference>
<dbReference type="Proteomes" id="UP000011115">
    <property type="component" value="Unassembled WGS sequence"/>
</dbReference>
<name>M1D4M8_SOLTU</name>
<dbReference type="OrthoDB" id="407298at2759"/>
<dbReference type="HOGENOM" id="CLU_2578581_0_0_1"/>
<reference evidence="2" key="1">
    <citation type="journal article" date="2011" name="Nature">
        <title>Genome sequence and analysis of the tuber crop potato.</title>
        <authorList>
            <consortium name="The Potato Genome Sequencing Consortium"/>
        </authorList>
    </citation>
    <scope>NUCLEOTIDE SEQUENCE [LARGE SCALE GENOMIC DNA]</scope>
    <source>
        <strain evidence="2">cv. DM1-3 516 R44</strain>
    </source>
</reference>
<proteinExistence type="predicted"/>
<protein>
    <submittedName>
        <fullName evidence="1">Lipoxygenase</fullName>
    </submittedName>
</protein>
<gene>
    <name evidence="1" type="primary">LOC102593728</name>
</gene>
<dbReference type="AlphaFoldDB" id="M1D4M8"/>
<sequence>MGFFSPCCTEMLEKWLGVVCGKNNIDTIDENNCNNIHINGKKVRGTVVLMKKNVLDLTDVGASLLDRFHEVIGKGVSLQLISADHAEPGISF</sequence>
<dbReference type="ExpressionAtlas" id="M1D4M8">
    <property type="expression patterns" value="baseline"/>
</dbReference>
<dbReference type="Gramene" id="PGSC0003DMT400081371">
    <property type="protein sequence ID" value="PGSC0003DMT400081371"/>
    <property type="gene ID" value="PGSC0003DMG400031809"/>
</dbReference>
<evidence type="ECO:0000313" key="1">
    <source>
        <dbReference type="EnsemblPlants" id="PGSC0003DMT400081371"/>
    </source>
</evidence>